<dbReference type="PROSITE" id="PS00958">
    <property type="entry name" value="TRANSALDOLASE_2"/>
    <property type="match status" value="1"/>
</dbReference>
<dbReference type="Gene3D" id="3.20.20.70">
    <property type="entry name" value="Aldolase class I"/>
    <property type="match status" value="1"/>
</dbReference>
<dbReference type="SUPFAM" id="SSF51569">
    <property type="entry name" value="Aldolase"/>
    <property type="match status" value="1"/>
</dbReference>
<dbReference type="InterPro" id="IPR001585">
    <property type="entry name" value="TAL/FSA"/>
</dbReference>
<keyword evidence="4" id="KW-0808">Transferase</keyword>
<dbReference type="PANTHER" id="PTHR10683:SF40">
    <property type="entry name" value="FRUCTOSE-6-PHOSPHATE ALDOLASE 1-RELATED"/>
    <property type="match status" value="1"/>
</dbReference>
<dbReference type="InterPro" id="IPR018225">
    <property type="entry name" value="Transaldolase_AS"/>
</dbReference>
<organism evidence="4">
    <name type="scientific">uncultured Solirubrobacterales bacterium</name>
    <dbReference type="NCBI Taxonomy" id="768556"/>
    <lineage>
        <taxon>Bacteria</taxon>
        <taxon>Bacillati</taxon>
        <taxon>Actinomycetota</taxon>
        <taxon>Thermoleophilia</taxon>
        <taxon>Solirubrobacterales</taxon>
        <taxon>environmental samples</taxon>
    </lineage>
</organism>
<proteinExistence type="predicted"/>
<dbReference type="GO" id="GO:0005737">
    <property type="term" value="C:cytoplasm"/>
    <property type="evidence" value="ECO:0007669"/>
    <property type="project" value="UniProtKB-SubCell"/>
</dbReference>
<dbReference type="EMBL" id="CADCVV010000101">
    <property type="protein sequence ID" value="CAA9501896.1"/>
    <property type="molecule type" value="Genomic_DNA"/>
</dbReference>
<dbReference type="PROSITE" id="PS01054">
    <property type="entry name" value="TRANSALDOLASE_1"/>
    <property type="match status" value="1"/>
</dbReference>
<keyword evidence="2" id="KW-0963">Cytoplasm</keyword>
<keyword evidence="3" id="KW-0704">Schiff base</keyword>
<dbReference type="EC" id="2.2.1.2" evidence="4"/>
<dbReference type="AlphaFoldDB" id="A0A6J4SKT0"/>
<dbReference type="FunFam" id="3.20.20.70:FF:000018">
    <property type="entry name" value="Probable transaldolase"/>
    <property type="match status" value="1"/>
</dbReference>
<dbReference type="GO" id="GO:0004801">
    <property type="term" value="F:transaldolase activity"/>
    <property type="evidence" value="ECO:0007669"/>
    <property type="project" value="UniProtKB-EC"/>
</dbReference>
<comment type="subcellular location">
    <subcellularLocation>
        <location evidence="1">Cytoplasm</location>
    </subcellularLocation>
</comment>
<dbReference type="GO" id="GO:0016832">
    <property type="term" value="F:aldehyde-lyase activity"/>
    <property type="evidence" value="ECO:0007669"/>
    <property type="project" value="InterPro"/>
</dbReference>
<evidence type="ECO:0000256" key="3">
    <source>
        <dbReference type="ARBA" id="ARBA00023270"/>
    </source>
</evidence>
<name>A0A6J4SKT0_9ACTN</name>
<dbReference type="CDD" id="cd00956">
    <property type="entry name" value="Transaldolase_FSA"/>
    <property type="match status" value="1"/>
</dbReference>
<evidence type="ECO:0000256" key="2">
    <source>
        <dbReference type="ARBA" id="ARBA00022490"/>
    </source>
</evidence>
<reference evidence="4" key="1">
    <citation type="submission" date="2020-02" db="EMBL/GenBank/DDBJ databases">
        <authorList>
            <person name="Meier V. D."/>
        </authorList>
    </citation>
    <scope>NUCLEOTIDE SEQUENCE</scope>
    <source>
        <strain evidence="4">AVDCRST_MAG17</strain>
    </source>
</reference>
<evidence type="ECO:0000256" key="1">
    <source>
        <dbReference type="ARBA" id="ARBA00004496"/>
    </source>
</evidence>
<protein>
    <submittedName>
        <fullName evidence="4">Transaldolase</fullName>
        <ecNumber evidence="4">2.2.1.2</ecNumber>
    </submittedName>
</protein>
<gene>
    <name evidence="4" type="ORF">AVDCRST_MAG17-1434</name>
</gene>
<sequence>MKLFIDTGSVAEVEELASWGVLSGATTNPSLLAKEEGDPGDIVRRICELVGGPVSVEVVSDRPEGMVEEGRALAGLHPHVVVKVPFSQAGLAATRELTDAGLRVNMTLVFSAAQALLAAEAGATYISCFMGRLDDIGVDSTAVVAEIVAALRPAGVTSQVLAASLRHPMHTVTAARLGCEVATAPGKVLRQMLVHPLTEAGIERFGDDWRARPEFGTWLEGLVDSSKVALS</sequence>
<dbReference type="PANTHER" id="PTHR10683">
    <property type="entry name" value="TRANSALDOLASE"/>
    <property type="match status" value="1"/>
</dbReference>
<accession>A0A6J4SKT0</accession>
<dbReference type="Pfam" id="PF00923">
    <property type="entry name" value="TAL_FSA"/>
    <property type="match status" value="1"/>
</dbReference>
<dbReference type="InterPro" id="IPR033919">
    <property type="entry name" value="TSA/FSA_arc/bac"/>
</dbReference>
<evidence type="ECO:0000313" key="4">
    <source>
        <dbReference type="EMBL" id="CAA9501896.1"/>
    </source>
</evidence>
<dbReference type="GO" id="GO:0005975">
    <property type="term" value="P:carbohydrate metabolic process"/>
    <property type="evidence" value="ECO:0007669"/>
    <property type="project" value="InterPro"/>
</dbReference>
<dbReference type="InterPro" id="IPR013785">
    <property type="entry name" value="Aldolase_TIM"/>
</dbReference>